<evidence type="ECO:0000256" key="9">
    <source>
        <dbReference type="SAM" id="MobiDB-lite"/>
    </source>
</evidence>
<dbReference type="InterPro" id="IPR050603">
    <property type="entry name" value="MYST_HAT"/>
</dbReference>
<evidence type="ECO:0000256" key="5">
    <source>
        <dbReference type="ARBA" id="ARBA00022771"/>
    </source>
</evidence>
<feature type="compositionally biased region" description="Low complexity" evidence="9">
    <location>
        <begin position="453"/>
        <end position="462"/>
    </location>
</feature>
<evidence type="ECO:0000256" key="2">
    <source>
        <dbReference type="ARBA" id="ARBA00013184"/>
    </source>
</evidence>
<evidence type="ECO:0000313" key="13">
    <source>
        <dbReference type="Proteomes" id="UP001651158"/>
    </source>
</evidence>
<comment type="similarity">
    <text evidence="1">Belongs to the MYST (SAS/MOZ) family.</text>
</comment>
<feature type="compositionally biased region" description="Polar residues" evidence="9">
    <location>
        <begin position="364"/>
        <end position="378"/>
    </location>
</feature>
<dbReference type="PROSITE" id="PS50016">
    <property type="entry name" value="ZF_PHD_2"/>
    <property type="match status" value="2"/>
</dbReference>
<feature type="region of interest" description="Disordered" evidence="9">
    <location>
        <begin position="362"/>
        <end position="496"/>
    </location>
</feature>
<dbReference type="SUPFAM" id="SSF57903">
    <property type="entry name" value="FYVE/PHD zinc finger"/>
    <property type="match status" value="2"/>
</dbReference>
<feature type="compositionally biased region" description="Polar residues" evidence="9">
    <location>
        <begin position="385"/>
        <end position="400"/>
    </location>
</feature>
<dbReference type="InterPro" id="IPR036388">
    <property type="entry name" value="WH-like_DNA-bd_sf"/>
</dbReference>
<protein>
    <recommendedName>
        <fullName evidence="2">histone acetyltransferase</fullName>
        <ecNumber evidence="2">2.3.1.48</ecNumber>
    </recommendedName>
</protein>
<feature type="region of interest" description="Disordered" evidence="9">
    <location>
        <begin position="935"/>
        <end position="1009"/>
    </location>
</feature>
<proteinExistence type="inferred from homology"/>
<feature type="region of interest" description="Disordered" evidence="9">
    <location>
        <begin position="1521"/>
        <end position="1559"/>
    </location>
</feature>
<dbReference type="PROSITE" id="PS51726">
    <property type="entry name" value="MYST_HAT"/>
    <property type="match status" value="1"/>
</dbReference>
<feature type="compositionally biased region" description="Basic residues" evidence="9">
    <location>
        <begin position="481"/>
        <end position="491"/>
    </location>
</feature>
<feature type="region of interest" description="Disordered" evidence="9">
    <location>
        <begin position="545"/>
        <end position="584"/>
    </location>
</feature>
<gene>
    <name evidence="12" type="ORF">TcWFU_004476</name>
</gene>
<dbReference type="InterPro" id="IPR013083">
    <property type="entry name" value="Znf_RING/FYVE/PHD"/>
</dbReference>
<keyword evidence="3" id="KW-0808">Transferase</keyword>
<dbReference type="EC" id="2.3.1.48" evidence="2"/>
<evidence type="ECO:0000256" key="8">
    <source>
        <dbReference type="PROSITE-ProRule" id="PRU00146"/>
    </source>
</evidence>
<dbReference type="PROSITE" id="PS01359">
    <property type="entry name" value="ZF_PHD_1"/>
    <property type="match status" value="1"/>
</dbReference>
<feature type="compositionally biased region" description="Polar residues" evidence="9">
    <location>
        <begin position="435"/>
        <end position="444"/>
    </location>
</feature>
<feature type="compositionally biased region" description="Basic residues" evidence="9">
    <location>
        <begin position="998"/>
        <end position="1009"/>
    </location>
</feature>
<dbReference type="Pfam" id="PF17772">
    <property type="entry name" value="zf-MYST"/>
    <property type="match status" value="1"/>
</dbReference>
<dbReference type="InterPro" id="IPR040706">
    <property type="entry name" value="Zf-MYST"/>
</dbReference>
<evidence type="ECO:0000259" key="10">
    <source>
        <dbReference type="PROSITE" id="PS50016"/>
    </source>
</evidence>
<dbReference type="InterPro" id="IPR019787">
    <property type="entry name" value="Znf_PHD-finger"/>
</dbReference>
<dbReference type="Gene3D" id="3.30.40.10">
    <property type="entry name" value="Zinc/RING finger domain, C3HC4 (zinc finger)"/>
    <property type="match status" value="1"/>
</dbReference>
<comment type="caution">
    <text evidence="12">The sequence shown here is derived from an EMBL/GenBank/DDBJ whole genome shotgun (WGS) entry which is preliminary data.</text>
</comment>
<dbReference type="PANTHER" id="PTHR10615:SF217">
    <property type="entry name" value="HISTONE ACETYLTRANSFERASE"/>
    <property type="match status" value="1"/>
</dbReference>
<dbReference type="Gene3D" id="1.10.10.10">
    <property type="entry name" value="Winged helix-like DNA-binding domain superfamily/Winged helix DNA-binding domain"/>
    <property type="match status" value="1"/>
</dbReference>
<dbReference type="CDD" id="cd15526">
    <property type="entry name" value="PHD1_MOZ_d4"/>
    <property type="match status" value="1"/>
</dbReference>
<feature type="compositionally biased region" description="Low complexity" evidence="9">
    <location>
        <begin position="407"/>
        <end position="420"/>
    </location>
</feature>
<evidence type="ECO:0000256" key="7">
    <source>
        <dbReference type="ARBA" id="ARBA00022990"/>
    </source>
</evidence>
<dbReference type="SMART" id="SM00249">
    <property type="entry name" value="PHD"/>
    <property type="match status" value="2"/>
</dbReference>
<feature type="compositionally biased region" description="Low complexity" evidence="9">
    <location>
        <begin position="1103"/>
        <end position="1138"/>
    </location>
</feature>
<dbReference type="InterPro" id="IPR019786">
    <property type="entry name" value="Zinc_finger_PHD-type_CS"/>
</dbReference>
<evidence type="ECO:0000313" key="12">
    <source>
        <dbReference type="EMBL" id="KAL5106790.1"/>
    </source>
</evidence>
<name>A0ABR4QAX4_9CEST</name>
<dbReference type="Pfam" id="PF00628">
    <property type="entry name" value="PHD"/>
    <property type="match status" value="2"/>
</dbReference>
<feature type="compositionally biased region" description="Basic residues" evidence="9">
    <location>
        <begin position="98"/>
        <end position="110"/>
    </location>
</feature>
<keyword evidence="6" id="KW-0862">Zinc</keyword>
<dbReference type="InterPro" id="IPR002717">
    <property type="entry name" value="HAT_MYST-type"/>
</dbReference>
<feature type="domain" description="MYST-type HAT" evidence="11">
    <location>
        <begin position="647"/>
        <end position="933"/>
    </location>
</feature>
<dbReference type="InterPro" id="IPR001965">
    <property type="entry name" value="Znf_PHD"/>
</dbReference>
<feature type="compositionally biased region" description="Polar residues" evidence="9">
    <location>
        <begin position="610"/>
        <end position="626"/>
    </location>
</feature>
<feature type="compositionally biased region" description="Polar residues" evidence="9">
    <location>
        <begin position="949"/>
        <end position="962"/>
    </location>
</feature>
<feature type="region of interest" description="Disordered" evidence="9">
    <location>
        <begin position="1067"/>
        <end position="1176"/>
    </location>
</feature>
<keyword evidence="4" id="KW-0479">Metal-binding</keyword>
<organism evidence="12 13">
    <name type="scientific">Taenia crassiceps</name>
    <dbReference type="NCBI Taxonomy" id="6207"/>
    <lineage>
        <taxon>Eukaryota</taxon>
        <taxon>Metazoa</taxon>
        <taxon>Spiralia</taxon>
        <taxon>Lophotrochozoa</taxon>
        <taxon>Platyhelminthes</taxon>
        <taxon>Cestoda</taxon>
        <taxon>Eucestoda</taxon>
        <taxon>Cyclophyllidea</taxon>
        <taxon>Taeniidae</taxon>
        <taxon>Taenia</taxon>
    </lineage>
</organism>
<evidence type="ECO:0000259" key="11">
    <source>
        <dbReference type="PROSITE" id="PS51726"/>
    </source>
</evidence>
<keyword evidence="5 8" id="KW-0863">Zinc-finger</keyword>
<dbReference type="Gene3D" id="3.30.60.60">
    <property type="entry name" value="N-acetyl transferase-like"/>
    <property type="match status" value="1"/>
</dbReference>
<dbReference type="SUPFAM" id="SSF55729">
    <property type="entry name" value="Acyl-CoA N-acyltransferases (Nat)"/>
    <property type="match status" value="1"/>
</dbReference>
<evidence type="ECO:0000256" key="4">
    <source>
        <dbReference type="ARBA" id="ARBA00022723"/>
    </source>
</evidence>
<dbReference type="Proteomes" id="UP001651158">
    <property type="component" value="Unassembled WGS sequence"/>
</dbReference>
<sequence>MRPRSSVTQEEITRIISVINLLSSSSERATIDTISSHLSNEAPSADRLVQILSEAVSRGSIVKNPEDGFFQPARSLRPHRRSYLASQHPSAFYDATTSRRRTTSFQRTRKTSNSASSSTRGMSDINPVCGFCSGNENNNPGGGGPEEMIACWGCGRSAHLSCLGLSTAMLPRVKRLRWYCIDCKRCTICHYSGSNFLGGEGASVTVSGSSTGDKDSDLLLCDNCDRGYHLSCLAPELTEPPDGTWICPICEHYPEGYTQPGDHSSPAHENTSAVVTATTATQSSLDPRLEAAALCDMLTDYEVQMIRRTLKNCGGTSKVAVVSERKLRPSQPINSQALSRPRRSGVLVQKTLTSWAIRVEGKQKSTATTKAEASNLLSTGHMATRRSSANTTDVSVSIDTNADVRTTRSVARRSSACTSTDVSPTPPSKRCRLGSTASVASSLRVQLRDQNESRQQQQQNSQPSAKSEASPTRDFIVQAQRQRRRRGRRRTSATALQLIKTGIKRLRGGSGRGRSLGSVLHDSDVEENSVDTIAADFVDGKAVEEGTSKTLTNGDVMETKGEGEEDKNGQKRGDENDDDDEDPRFRVISDADRKLFQEVQSRVQECLPQSLENSKQLPPTDNPRLLNNANAPSKIRASTESAPLKEVPSRCPPRIQFGKYRITTWYSAPYPSEYARLNLLYICEYCLKYFKTEDVFKRHMSKCTTYYPPGNEIYRCQNISVFEVDGQISKLYCQQLCILAKLFLDHKTLYYDVEPFLFYVITIHDPREGFHLVGYFSKEKRSAQKYNLSCIMVLPPYQKQAYGRFLIDFSYLLSRIEGVSGSPEKPLSDLGRLSYESYWRSTLLPLIFNIEESGSGTLTSDITVRQLTEATGIDVHDVVNTLQQLAFSVQLDSQDGRPMLTFNIEELARMKAKYEARSKNWIKLDEDCLRWSPLTDTKNMKTSPDDGGSHSSRLASPRTCPSSPKAVSPCSSMRVSAAAASSLPPPNSSAPSATMVPPKRRRGRPPRKTFHLTSLSTSAAASPTLHSPNNTGSTLLEAFPLPALDVVDPTVCTSDDRVGAVVVEEKGEEVVVTPKPDLPSPKPPSCKKDGLLFTSQRPPDSPPSGGSASSMSTSASTGVNATAAASSATNSNTKVSTANGGGGRAPSRGKGRDSVDSSIASGSSKRLTGRRLDRRSSASMGCRDIRIFGFSNNGSGHDAAVGESNKIEVNTVLFPTATTPDTPRSVHSPIFSTVHSSPIEAARICDFTASISPPTIVNNAATLTHLFSVATFGQLSLCASPTDAAAAASDTFCSRSYSLPQMKILSSPPPSPPLMDSTDDNVKVGLHWCPGIKRSLNRKCISTEHLEVLSSCPEPSILTDSHGKPFVSLESSSTIPMVTTPCSPTSSVDTLDSDRTLPMRYETSARRLHLPAHLRTCRKRCSLLTRRLKMAKTVDGPVWSECELLEQEAKQVIYLYVEAKPVVDEPLHCCRVDECQVHIASLVPQTPYSTDSLSSTSPPFVFHNNTSISPVVEIPSISTSTTVPVQQNPHPPSPVFPARPLSPIQPPPPLLDGVNGSSSGSTQSPFVYSYSPPQPCCPMYVPGVAWMATPHHISSAFVPHPTHSAPAFFDPATGAPIFACCLPPQPTPPLPPPPSQVPHVPSETFLSHPDQALLYSPPPPPSSALTPQQQAFTPQMGYIPTQSMPILEHQQQFQHLQPQFPLMMDATEWVLGATPSAYPLQG</sequence>
<dbReference type="InterPro" id="IPR011011">
    <property type="entry name" value="Znf_FYVE_PHD"/>
</dbReference>
<keyword evidence="13" id="KW-1185">Reference proteome</keyword>
<feature type="domain" description="PHD-type" evidence="10">
    <location>
        <begin position="183"/>
        <end position="253"/>
    </location>
</feature>
<evidence type="ECO:0000256" key="6">
    <source>
        <dbReference type="ARBA" id="ARBA00022833"/>
    </source>
</evidence>
<feature type="domain" description="PHD-type" evidence="10">
    <location>
        <begin position="126"/>
        <end position="186"/>
    </location>
</feature>
<dbReference type="PANTHER" id="PTHR10615">
    <property type="entry name" value="HISTONE ACETYLTRANSFERASE"/>
    <property type="match status" value="1"/>
</dbReference>
<reference evidence="12 13" key="1">
    <citation type="journal article" date="2022" name="Front. Cell. Infect. Microbiol.">
        <title>The Genomes of Two Strains of Taenia crassiceps the Animal Model for the Study of Human Cysticercosis.</title>
        <authorList>
            <person name="Bobes R.J."/>
            <person name="Estrada K."/>
            <person name="Rios-Valencia D.G."/>
            <person name="Calderon-Gallegos A."/>
            <person name="de la Torre P."/>
            <person name="Carrero J.C."/>
            <person name="Sanchez-Flores A."/>
            <person name="Laclette J.P."/>
        </authorList>
    </citation>
    <scope>NUCLEOTIDE SEQUENCE [LARGE SCALE GENOMIC DNA]</scope>
    <source>
        <strain evidence="12">WFUcys</strain>
    </source>
</reference>
<feature type="region of interest" description="Disordered" evidence="9">
    <location>
        <begin position="607"/>
        <end position="626"/>
    </location>
</feature>
<dbReference type="Gene3D" id="3.40.630.30">
    <property type="match status" value="1"/>
</dbReference>
<evidence type="ECO:0000256" key="3">
    <source>
        <dbReference type="ARBA" id="ARBA00022679"/>
    </source>
</evidence>
<keyword evidence="7" id="KW-0007">Acetylation</keyword>
<accession>A0ABR4QAX4</accession>
<dbReference type="Pfam" id="PF01853">
    <property type="entry name" value="MOZ_SAS"/>
    <property type="match status" value="1"/>
</dbReference>
<feature type="region of interest" description="Disordered" evidence="9">
    <location>
        <begin position="95"/>
        <end position="121"/>
    </location>
</feature>
<feature type="compositionally biased region" description="Basic and acidic residues" evidence="9">
    <location>
        <begin position="557"/>
        <end position="574"/>
    </location>
</feature>
<evidence type="ECO:0000256" key="1">
    <source>
        <dbReference type="ARBA" id="ARBA00010107"/>
    </source>
</evidence>
<dbReference type="InterPro" id="IPR016181">
    <property type="entry name" value="Acyl_CoA_acyltransferase"/>
</dbReference>
<dbReference type="EMBL" id="JAKROA010000005">
    <property type="protein sequence ID" value="KAL5106790.1"/>
    <property type="molecule type" value="Genomic_DNA"/>
</dbReference>